<dbReference type="RefSeq" id="WP_211924914.1">
    <property type="nucleotide sequence ID" value="NZ_JAGQFT020000005.1"/>
</dbReference>
<feature type="transmembrane region" description="Helical" evidence="1">
    <location>
        <begin position="106"/>
        <end position="127"/>
    </location>
</feature>
<evidence type="ECO:0008006" key="5">
    <source>
        <dbReference type="Google" id="ProtNLM"/>
    </source>
</evidence>
<keyword evidence="1" id="KW-0812">Transmembrane</keyword>
<reference evidence="2" key="2">
    <citation type="submission" date="2021-04" db="EMBL/GenBank/DDBJ databases">
        <authorList>
            <person name="Karlyshev A.V."/>
        </authorList>
    </citation>
    <scope>NUCLEOTIDE SEQUENCE</scope>
    <source>
        <strain evidence="2">LMG 29479</strain>
    </source>
</reference>
<dbReference type="EMBL" id="JAGQFT020000005">
    <property type="protein sequence ID" value="MBS7457313.1"/>
    <property type="molecule type" value="Genomic_DNA"/>
</dbReference>
<evidence type="ECO:0000313" key="3">
    <source>
        <dbReference type="EMBL" id="MBS7457313.1"/>
    </source>
</evidence>
<keyword evidence="1" id="KW-0472">Membrane</keyword>
<feature type="transmembrane region" description="Helical" evidence="1">
    <location>
        <begin position="76"/>
        <end position="100"/>
    </location>
</feature>
<name>A0A8J8AW52_9GAMM</name>
<evidence type="ECO:0000256" key="1">
    <source>
        <dbReference type="SAM" id="Phobius"/>
    </source>
</evidence>
<dbReference type="AlphaFoldDB" id="A0A8J8AW52"/>
<gene>
    <name evidence="2" type="ORF">KB893_00210</name>
    <name evidence="3" type="ORF">KB893_009215</name>
</gene>
<protein>
    <recommendedName>
        <fullName evidence="5">Riboflavin biosynthesis protein RibA</fullName>
    </recommendedName>
</protein>
<reference evidence="3 4" key="1">
    <citation type="journal article" date="2021" name="Microbiol. Resour. Announc.">
        <title>Draft Genome Sequence of Coralloluteibacterium stylophorae LMG 29479T.</title>
        <authorList>
            <person name="Karlyshev A.V."/>
            <person name="Kudryashova E.B."/>
            <person name="Ariskina E.V."/>
            <person name="Conroy A.P."/>
            <person name="Abidueva E.Y."/>
        </authorList>
    </citation>
    <scope>NUCLEOTIDE SEQUENCE [LARGE SCALE GENOMIC DNA]</scope>
    <source>
        <strain evidence="3 4">LMG 29479</strain>
    </source>
</reference>
<keyword evidence="1" id="KW-1133">Transmembrane helix</keyword>
<dbReference type="EMBL" id="JAGQFT010000001">
    <property type="protein sequence ID" value="MBR0560947.1"/>
    <property type="molecule type" value="Genomic_DNA"/>
</dbReference>
<evidence type="ECO:0000313" key="2">
    <source>
        <dbReference type="EMBL" id="MBR0560947.1"/>
    </source>
</evidence>
<accession>A0A8J8AW52</accession>
<organism evidence="2">
    <name type="scientific">Coralloluteibacterium stylophorae</name>
    <dbReference type="NCBI Taxonomy" id="1776034"/>
    <lineage>
        <taxon>Bacteria</taxon>
        <taxon>Pseudomonadati</taxon>
        <taxon>Pseudomonadota</taxon>
        <taxon>Gammaproteobacteria</taxon>
        <taxon>Lysobacterales</taxon>
        <taxon>Lysobacteraceae</taxon>
        <taxon>Coralloluteibacterium</taxon>
    </lineage>
</organism>
<sequence>MEARERVLGEASRSKVVATFANRGRAQAVAEALRGHLHLAPDRVTIAAPGGVDPGRAVEPEQAGIARTAVRAHVTLGILGAVVGALVFVVLLLVGVPAVVASPGAAAAVIIVLGTAFGMLLGGLVTLRPDHDRAIERTHEAVDSGRTALIAHAASAEERARMMAFLEAEGGEPTRTL</sequence>
<comment type="caution">
    <text evidence="2">The sequence shown here is derived from an EMBL/GenBank/DDBJ whole genome shotgun (WGS) entry which is preliminary data.</text>
</comment>
<evidence type="ECO:0000313" key="4">
    <source>
        <dbReference type="Proteomes" id="UP000675747"/>
    </source>
</evidence>
<proteinExistence type="predicted"/>
<keyword evidence="4" id="KW-1185">Reference proteome</keyword>
<dbReference type="Proteomes" id="UP000675747">
    <property type="component" value="Unassembled WGS sequence"/>
</dbReference>